<dbReference type="AlphaFoldDB" id="A0A1H2HJX1"/>
<protein>
    <submittedName>
        <fullName evidence="2">Uncharacterized protein</fullName>
    </submittedName>
</protein>
<dbReference type="Proteomes" id="UP000182977">
    <property type="component" value="Chromosome I"/>
</dbReference>
<feature type="transmembrane region" description="Helical" evidence="1">
    <location>
        <begin position="36"/>
        <end position="58"/>
    </location>
</feature>
<keyword evidence="3" id="KW-1185">Reference proteome</keyword>
<gene>
    <name evidence="2" type="ORF">SAMN04488563_1089</name>
</gene>
<proteinExistence type="predicted"/>
<keyword evidence="1" id="KW-1133">Transmembrane helix</keyword>
<name>A0A1H2HJX1_9ACTN</name>
<dbReference type="RefSeq" id="WP_152690591.1">
    <property type="nucleotide sequence ID" value="NZ_KQ061220.1"/>
</dbReference>
<sequence length="66" mass="7375">MLQLQTWMTVLSAELRDRYAELTDRRREQGATTLEYVVIAAAVFVAAVALVGIIIGVINREQAKIQ</sequence>
<evidence type="ECO:0000313" key="3">
    <source>
        <dbReference type="Proteomes" id="UP000182977"/>
    </source>
</evidence>
<keyword evidence="1" id="KW-0812">Transmembrane</keyword>
<dbReference type="STRING" id="419479.SAMN04488563_1089"/>
<keyword evidence="1" id="KW-0472">Membrane</keyword>
<organism evidence="2 3">
    <name type="scientific">Jiangella alkaliphila</name>
    <dbReference type="NCBI Taxonomy" id="419479"/>
    <lineage>
        <taxon>Bacteria</taxon>
        <taxon>Bacillati</taxon>
        <taxon>Actinomycetota</taxon>
        <taxon>Actinomycetes</taxon>
        <taxon>Jiangellales</taxon>
        <taxon>Jiangellaceae</taxon>
        <taxon>Jiangella</taxon>
    </lineage>
</organism>
<reference evidence="3" key="1">
    <citation type="submission" date="2016-10" db="EMBL/GenBank/DDBJ databases">
        <authorList>
            <person name="Varghese N."/>
            <person name="Submissions S."/>
        </authorList>
    </citation>
    <scope>NUCLEOTIDE SEQUENCE [LARGE SCALE GENOMIC DNA]</scope>
    <source>
        <strain evidence="3">DSM 45079</strain>
    </source>
</reference>
<dbReference type="EMBL" id="LT629791">
    <property type="protein sequence ID" value="SDU32190.1"/>
    <property type="molecule type" value="Genomic_DNA"/>
</dbReference>
<evidence type="ECO:0000256" key="1">
    <source>
        <dbReference type="SAM" id="Phobius"/>
    </source>
</evidence>
<evidence type="ECO:0000313" key="2">
    <source>
        <dbReference type="EMBL" id="SDU32190.1"/>
    </source>
</evidence>
<accession>A0A1H2HJX1</accession>